<evidence type="ECO:0008006" key="4">
    <source>
        <dbReference type="Google" id="ProtNLM"/>
    </source>
</evidence>
<feature type="coiled-coil region" evidence="1">
    <location>
        <begin position="309"/>
        <end position="343"/>
    </location>
</feature>
<dbReference type="InterPro" id="IPR027417">
    <property type="entry name" value="P-loop_NTPase"/>
</dbReference>
<organism evidence="2 3">
    <name type="scientific">Flavihumibacter fluminis</name>
    <dbReference type="NCBI Taxonomy" id="2909236"/>
    <lineage>
        <taxon>Bacteria</taxon>
        <taxon>Pseudomonadati</taxon>
        <taxon>Bacteroidota</taxon>
        <taxon>Chitinophagia</taxon>
        <taxon>Chitinophagales</taxon>
        <taxon>Chitinophagaceae</taxon>
        <taxon>Flavihumibacter</taxon>
    </lineage>
</organism>
<comment type="caution">
    <text evidence="2">The sequence shown here is derived from an EMBL/GenBank/DDBJ whole genome shotgun (WGS) entry which is preliminary data.</text>
</comment>
<dbReference type="Gene3D" id="3.40.50.300">
    <property type="entry name" value="P-loop containing nucleotide triphosphate hydrolases"/>
    <property type="match status" value="1"/>
</dbReference>
<accession>A0ABS9BK47</accession>
<keyword evidence="1" id="KW-0175">Coiled coil</keyword>
<protein>
    <recommendedName>
        <fullName evidence="4">AAA domain-containing protein</fullName>
    </recommendedName>
</protein>
<proteinExistence type="predicted"/>
<name>A0ABS9BK47_9BACT</name>
<keyword evidence="3" id="KW-1185">Reference proteome</keyword>
<gene>
    <name evidence="2" type="ORF">L0U88_12120</name>
</gene>
<evidence type="ECO:0000256" key="1">
    <source>
        <dbReference type="SAM" id="Coils"/>
    </source>
</evidence>
<dbReference type="EMBL" id="JAKEVY010000003">
    <property type="protein sequence ID" value="MCF1715373.1"/>
    <property type="molecule type" value="Genomic_DNA"/>
</dbReference>
<sequence length="574" mass="66734">MKKILTIESVLIWNADQTKSFFSEFGDKINIIHGPNTSGKSTLILALLYGFGINDGNRYLKEIFDEQPTLKISCRLSGSKLIFIREKDTLYIKHDNQPLRIFNGISANQSAEHVKLKEFMAKLFDFNLRLESKNELKHGPIESMFLPYYVSQSVGWIYLRDSFSGLNFFKNFKDDYLDYYLGIESSEERIEKHRLESELRNINTQITVLGDFEGKNAELQLAKLADEEFVKTSNEYINNYRSRYKNLAKKEDQHVLASNELSYYQERKIVLQKVFRNHKLQQPESGECPTCSQTLPYSLSSKYIYEQEKNDTISNLENISAKIKEIQSRINSLDQEIAAERDIISNEYQVLKKYTNSDISFDKWIDNKANLEMLKNLNSRAGELALAKEKLLERLKAFKTDSQITELRANKSSLFRATFERFLEQLHVKKLEEDRYLNIYDITAFPYQGVELHLTILAYHFAFNTVISETTEIHRLPFILDAIFKEDLDDPTRKLILEFIKKNAPKDTQTIISIADTKDKIDKSSEYNSTIFNNSAKLIQIGDGLQKRSLLNQKAELHSKLIEETYAMIEESIN</sequence>
<reference evidence="2 3" key="1">
    <citation type="submission" date="2022-01" db="EMBL/GenBank/DDBJ databases">
        <title>Flavihumibacter sp. nov., isolated from sediment of a river.</title>
        <authorList>
            <person name="Liu H."/>
        </authorList>
    </citation>
    <scope>NUCLEOTIDE SEQUENCE [LARGE SCALE GENOMIC DNA]</scope>
    <source>
        <strain evidence="2 3">RY-1</strain>
    </source>
</reference>
<dbReference type="Gene3D" id="1.10.287.510">
    <property type="entry name" value="Helix hairpin bin"/>
    <property type="match status" value="1"/>
</dbReference>
<dbReference type="Proteomes" id="UP001200145">
    <property type="component" value="Unassembled WGS sequence"/>
</dbReference>
<dbReference type="RefSeq" id="WP_234866326.1">
    <property type="nucleotide sequence ID" value="NZ_JAKEVY010000003.1"/>
</dbReference>
<evidence type="ECO:0000313" key="3">
    <source>
        <dbReference type="Proteomes" id="UP001200145"/>
    </source>
</evidence>
<evidence type="ECO:0000313" key="2">
    <source>
        <dbReference type="EMBL" id="MCF1715373.1"/>
    </source>
</evidence>